<evidence type="ECO:0000313" key="5">
    <source>
        <dbReference type="EMBL" id="QNO13784.1"/>
    </source>
</evidence>
<proteinExistence type="predicted"/>
<dbReference type="InterPro" id="IPR017896">
    <property type="entry name" value="4Fe4S_Fe-S-bd"/>
</dbReference>
<evidence type="ECO:0000256" key="3">
    <source>
        <dbReference type="ARBA" id="ARBA00023014"/>
    </source>
</evidence>
<organism evidence="5 6">
    <name type="scientific">Alkalicella caledoniensis</name>
    <dbReference type="NCBI Taxonomy" id="2731377"/>
    <lineage>
        <taxon>Bacteria</taxon>
        <taxon>Bacillati</taxon>
        <taxon>Bacillota</taxon>
        <taxon>Clostridia</taxon>
        <taxon>Eubacteriales</taxon>
        <taxon>Proteinivoracaceae</taxon>
        <taxon>Alkalicella</taxon>
    </lineage>
</organism>
<dbReference type="PROSITE" id="PS51379">
    <property type="entry name" value="4FE4S_FER_2"/>
    <property type="match status" value="1"/>
</dbReference>
<dbReference type="InterPro" id="IPR023210">
    <property type="entry name" value="NADP_OxRdtase_dom"/>
</dbReference>
<keyword evidence="6" id="KW-1185">Reference proteome</keyword>
<dbReference type="GO" id="GO:0051536">
    <property type="term" value="F:iron-sulfur cluster binding"/>
    <property type="evidence" value="ECO:0007669"/>
    <property type="project" value="UniProtKB-KW"/>
</dbReference>
<dbReference type="KEGG" id="acae:HYG86_02910"/>
<evidence type="ECO:0000313" key="6">
    <source>
        <dbReference type="Proteomes" id="UP000516160"/>
    </source>
</evidence>
<dbReference type="Gene3D" id="3.20.20.100">
    <property type="entry name" value="NADP-dependent oxidoreductase domain"/>
    <property type="match status" value="1"/>
</dbReference>
<dbReference type="PANTHER" id="PTHR43312">
    <property type="entry name" value="D-THREO-ALDOSE 1-DEHYDROGENASE"/>
    <property type="match status" value="1"/>
</dbReference>
<dbReference type="CDD" id="cd19100">
    <property type="entry name" value="AKR_unchar"/>
    <property type="match status" value="1"/>
</dbReference>
<dbReference type="SUPFAM" id="SSF51430">
    <property type="entry name" value="NAD(P)-linked oxidoreductase"/>
    <property type="match status" value="1"/>
</dbReference>
<keyword evidence="2" id="KW-0408">Iron</keyword>
<name>A0A7G9W522_ALKCA</name>
<dbReference type="EMBL" id="CP058559">
    <property type="protein sequence ID" value="QNO13784.1"/>
    <property type="molecule type" value="Genomic_DNA"/>
</dbReference>
<dbReference type="PANTHER" id="PTHR43312:SF1">
    <property type="entry name" value="NADP-DEPENDENT OXIDOREDUCTASE DOMAIN-CONTAINING PROTEIN"/>
    <property type="match status" value="1"/>
</dbReference>
<dbReference type="Proteomes" id="UP000516160">
    <property type="component" value="Chromosome"/>
</dbReference>
<dbReference type="Pfam" id="PF13534">
    <property type="entry name" value="Fer4_17"/>
    <property type="match status" value="1"/>
</dbReference>
<accession>A0A7G9W522</accession>
<evidence type="ECO:0000256" key="2">
    <source>
        <dbReference type="ARBA" id="ARBA00023004"/>
    </source>
</evidence>
<sequence>MYKHLGSTDISIYPLGIGGIPIQRVSFEDAREVIAHAKGLGINFIDSAQGYSDSEAKIGFAIDSHKNYWKLASKSPARDKKGMEEAVTNSLKKFNRDYMDLYQLHLISSMEELDTVLGPNGAMETLHRYKEQGFIKHIGITGHKPEVLIKALDIYPFATVQVPFNPLETQSIELLEYAKSKGVGTIIMKPLAGGALTSPTACIKYILNQPFVDTVIPGMESIEQVQQNFEASQNSSLCVDEQEAIDKDIRELKNNFCRRCEYCQPCPQGIKIHSVFTLHGYYSRYGLKDWSIPRYQGLPVLADICTECGICETKCPYELPIRDMLKVAHKDFSG</sequence>
<reference evidence="5 6" key="1">
    <citation type="submission" date="2020-07" db="EMBL/GenBank/DDBJ databases">
        <title>Alkalicella. sp. LB2 genome.</title>
        <authorList>
            <person name="Postec A."/>
            <person name="Quemeneur M."/>
        </authorList>
    </citation>
    <scope>NUCLEOTIDE SEQUENCE [LARGE SCALE GENOMIC DNA]</scope>
    <source>
        <strain evidence="5 6">LB2</strain>
    </source>
</reference>
<dbReference type="GO" id="GO:0046872">
    <property type="term" value="F:metal ion binding"/>
    <property type="evidence" value="ECO:0007669"/>
    <property type="project" value="UniProtKB-KW"/>
</dbReference>
<dbReference type="SUPFAM" id="SSF46548">
    <property type="entry name" value="alpha-helical ferredoxin"/>
    <property type="match status" value="1"/>
</dbReference>
<dbReference type="InterPro" id="IPR017900">
    <property type="entry name" value="4Fe4S_Fe_S_CS"/>
</dbReference>
<keyword evidence="3" id="KW-0411">Iron-sulfur</keyword>
<dbReference type="InterPro" id="IPR053135">
    <property type="entry name" value="AKR2_Oxidoreductase"/>
</dbReference>
<dbReference type="AlphaFoldDB" id="A0A7G9W522"/>
<dbReference type="RefSeq" id="WP_213167449.1">
    <property type="nucleotide sequence ID" value="NZ_CP058559.1"/>
</dbReference>
<keyword evidence="1" id="KW-0479">Metal-binding</keyword>
<dbReference type="PROSITE" id="PS00198">
    <property type="entry name" value="4FE4S_FER_1"/>
    <property type="match status" value="1"/>
</dbReference>
<protein>
    <submittedName>
        <fullName evidence="5">Aldo/keto reductase</fullName>
    </submittedName>
</protein>
<dbReference type="InterPro" id="IPR036812">
    <property type="entry name" value="NAD(P)_OxRdtase_dom_sf"/>
</dbReference>
<dbReference type="Pfam" id="PF00248">
    <property type="entry name" value="Aldo_ket_red"/>
    <property type="match status" value="1"/>
</dbReference>
<gene>
    <name evidence="5" type="ORF">HYG86_02910</name>
</gene>
<evidence type="ECO:0000259" key="4">
    <source>
        <dbReference type="PROSITE" id="PS51379"/>
    </source>
</evidence>
<evidence type="ECO:0000256" key="1">
    <source>
        <dbReference type="ARBA" id="ARBA00022723"/>
    </source>
</evidence>
<feature type="domain" description="4Fe-4S ferredoxin-type" evidence="4">
    <location>
        <begin position="296"/>
        <end position="325"/>
    </location>
</feature>